<feature type="transmembrane region" description="Helical" evidence="2">
    <location>
        <begin position="154"/>
        <end position="180"/>
    </location>
</feature>
<feature type="transmembrane region" description="Helical" evidence="2">
    <location>
        <begin position="113"/>
        <end position="134"/>
    </location>
</feature>
<evidence type="ECO:0000313" key="4">
    <source>
        <dbReference type="Proteomes" id="UP000324351"/>
    </source>
</evidence>
<dbReference type="Proteomes" id="UP000324351">
    <property type="component" value="Unassembled WGS sequence"/>
</dbReference>
<accession>A0A5B1M7L4</accession>
<dbReference type="InterPro" id="IPR009339">
    <property type="entry name" value="DUF998"/>
</dbReference>
<gene>
    <name evidence="3" type="ORF">F0U47_00750</name>
</gene>
<proteinExistence type="predicted"/>
<organism evidence="3 4">
    <name type="scientific">Nocardioides antri</name>
    <dbReference type="NCBI Taxonomy" id="2607659"/>
    <lineage>
        <taxon>Bacteria</taxon>
        <taxon>Bacillati</taxon>
        <taxon>Actinomycetota</taxon>
        <taxon>Actinomycetes</taxon>
        <taxon>Propionibacteriales</taxon>
        <taxon>Nocardioidaceae</taxon>
        <taxon>Nocardioides</taxon>
    </lineage>
</organism>
<name>A0A5B1M7L4_9ACTN</name>
<protein>
    <submittedName>
        <fullName evidence="3">DUF998 domain-containing protein</fullName>
    </submittedName>
</protein>
<dbReference type="AlphaFoldDB" id="A0A5B1M7L4"/>
<dbReference type="Pfam" id="PF06197">
    <property type="entry name" value="DUF998"/>
    <property type="match status" value="1"/>
</dbReference>
<keyword evidence="2" id="KW-1133">Transmembrane helix</keyword>
<dbReference type="EMBL" id="VUJW01000001">
    <property type="protein sequence ID" value="KAA1428783.1"/>
    <property type="molecule type" value="Genomic_DNA"/>
</dbReference>
<keyword evidence="2" id="KW-0472">Membrane</keyword>
<evidence type="ECO:0000256" key="2">
    <source>
        <dbReference type="SAM" id="Phobius"/>
    </source>
</evidence>
<comment type="caution">
    <text evidence="3">The sequence shown here is derived from an EMBL/GenBank/DDBJ whole genome shotgun (WGS) entry which is preliminary data.</text>
</comment>
<feature type="transmembrane region" description="Helical" evidence="2">
    <location>
        <begin position="40"/>
        <end position="62"/>
    </location>
</feature>
<evidence type="ECO:0000256" key="1">
    <source>
        <dbReference type="SAM" id="MobiDB-lite"/>
    </source>
</evidence>
<feature type="compositionally biased region" description="Basic and acidic residues" evidence="1">
    <location>
        <begin position="8"/>
        <end position="23"/>
    </location>
</feature>
<evidence type="ECO:0000313" key="3">
    <source>
        <dbReference type="EMBL" id="KAA1428783.1"/>
    </source>
</evidence>
<reference evidence="3 4" key="1">
    <citation type="submission" date="2019-09" db="EMBL/GenBank/DDBJ databases">
        <title>Nocardioides panacisoli sp. nov., isolated from the soil of a ginseng field.</title>
        <authorList>
            <person name="Cho C."/>
        </authorList>
    </citation>
    <scope>NUCLEOTIDE SEQUENCE [LARGE SCALE GENOMIC DNA]</scope>
    <source>
        <strain evidence="3 4">BN140041</strain>
    </source>
</reference>
<feature type="transmembrane region" description="Helical" evidence="2">
    <location>
        <begin position="82"/>
        <end position="101"/>
    </location>
</feature>
<feature type="region of interest" description="Disordered" evidence="1">
    <location>
        <begin position="1"/>
        <end position="23"/>
    </location>
</feature>
<keyword evidence="2" id="KW-0812">Transmembrane</keyword>
<sequence length="255" mass="27293">MSKTASPGRREGDHQPRPKEADMTFQELDLRPRVAAPRLAWFRTGVAAGPLFLLLSLLQLPLKDGFDLSRHAFSYLALGAHGWIQQLNFVTAGVLFILATHRLRRSIPGRTRHFAASFGMLMGAGMVVAGVFTVDPSFGFPEGAPAGRPDTVSASGMLHGVGFVVSMTAWVALLVALGLWLRSNQQRPWSRACFVLAAGLLLVPAVAATPAGTIVLYVVVSSAFIFTSAVLDHVSRRAGSPDHVHGHGHARGSQD</sequence>
<reference evidence="3 4" key="2">
    <citation type="submission" date="2019-09" db="EMBL/GenBank/DDBJ databases">
        <authorList>
            <person name="Jin C."/>
        </authorList>
    </citation>
    <scope>NUCLEOTIDE SEQUENCE [LARGE SCALE GENOMIC DNA]</scope>
    <source>
        <strain evidence="3 4">BN140041</strain>
    </source>
</reference>
<keyword evidence="4" id="KW-1185">Reference proteome</keyword>
<feature type="transmembrane region" description="Helical" evidence="2">
    <location>
        <begin position="192"/>
        <end position="208"/>
    </location>
</feature>